<dbReference type="Proteomes" id="UP000042394">
    <property type="component" value="Unassembled WGS sequence"/>
</dbReference>
<evidence type="ECO:0000313" key="2">
    <source>
        <dbReference type="Proteomes" id="UP000042394"/>
    </source>
</evidence>
<dbReference type="AlphaFoldDB" id="A0A655BN03"/>
<sequence>MLHAGRHQFAEQIQLQAIPGGGNFRAHLQRIASDIGQMMTFIQYQQQMLWFRQYGFTFHRRHYQRVIRHHDFRFLYFTSGDKEWTFAVIVTVAVQTTGFIGT</sequence>
<accession>A0A655BN03</accession>
<reference evidence="1 2" key="1">
    <citation type="submission" date="2015-03" db="EMBL/GenBank/DDBJ databases">
        <authorList>
            <consortium name="Pathogen Informatics"/>
        </authorList>
    </citation>
    <scope>NUCLEOTIDE SEQUENCE [LARGE SCALE GENOMIC DNA]</scope>
    <source>
        <strain evidence="1 2">D4891</strain>
    </source>
</reference>
<name>A0A655BN03_SALET</name>
<gene>
    <name evidence="1" type="ORF">ERS008207_00333</name>
</gene>
<evidence type="ECO:0000313" key="1">
    <source>
        <dbReference type="EMBL" id="CNT62053.1"/>
    </source>
</evidence>
<proteinExistence type="predicted"/>
<organism evidence="1 2">
    <name type="scientific">Salmonella enterica subsp. enterica serovar Bovismorbificans</name>
    <dbReference type="NCBI Taxonomy" id="58097"/>
    <lineage>
        <taxon>Bacteria</taxon>
        <taxon>Pseudomonadati</taxon>
        <taxon>Pseudomonadota</taxon>
        <taxon>Gammaproteobacteria</taxon>
        <taxon>Enterobacterales</taxon>
        <taxon>Enterobacteriaceae</taxon>
        <taxon>Salmonella</taxon>
    </lineage>
</organism>
<protein>
    <submittedName>
        <fullName evidence="1">Uncharacterized protein</fullName>
    </submittedName>
</protein>
<dbReference type="EMBL" id="CQPD01000002">
    <property type="protein sequence ID" value="CNT62053.1"/>
    <property type="molecule type" value="Genomic_DNA"/>
</dbReference>